<dbReference type="Proteomes" id="UP000323454">
    <property type="component" value="Unassembled WGS sequence"/>
</dbReference>
<dbReference type="EC" id="2.6.1.44" evidence="4"/>
<dbReference type="PIRSF" id="PIRSF000521">
    <property type="entry name" value="Transaminase_4ab_Lys_Orn"/>
    <property type="match status" value="1"/>
</dbReference>
<dbReference type="AlphaFoldDB" id="A0A5B2WYZ6"/>
<evidence type="ECO:0000256" key="4">
    <source>
        <dbReference type="ARBA" id="ARBA00013049"/>
    </source>
</evidence>
<dbReference type="Gene3D" id="3.40.640.10">
    <property type="entry name" value="Type I PLP-dependent aspartate aminotransferase-like (Major domain)"/>
    <property type="match status" value="1"/>
</dbReference>
<dbReference type="GO" id="GO:0008453">
    <property type="term" value="F:alanine-glyoxylate transaminase activity"/>
    <property type="evidence" value="ECO:0007669"/>
    <property type="project" value="UniProtKB-EC"/>
</dbReference>
<sequence>MSDAELLARHRAVLPNWMALYYEEPIQIASASGRRVTDGSGRSYLDFFAGILTNAVGYDIAEISDAVRAQLDTGVLHSSTLYLIRSQIELAERIAGLSGIPDAKVFFTNSGTEANETVLMLATQYRRSDQVLALRNSYHGRAFATVAITGNRGWSASSLSPVKVSYVQGGYQYRSPFRDLSDADYIAACARDLREVIETTTAGDVACMIAEPIQGVGGFSSPPDGYFAAIKEVLDEYGILFVSDEVQTGWGRIGEHFWGIQAHGVTPDAMTFAKGLGNGLAIGGVVARPDLMDCLTANSLSTFGGNPVSTAGALATLEYLLDHDLQANAAKLGERLIDGLRTLAPAHPIVGDVRGKGLMIGVELVEPGGTEPSPRAAVALLEATRSRGLLVGKGGLYGNVIRLAPPMSLTEDEAEEALGILAESIAAVDAEVRA</sequence>
<dbReference type="Pfam" id="PF00202">
    <property type="entry name" value="Aminotran_3"/>
    <property type="match status" value="1"/>
</dbReference>
<comment type="caution">
    <text evidence="9">The sequence shown here is derived from an EMBL/GenBank/DDBJ whole genome shotgun (WGS) entry which is preliminary data.</text>
</comment>
<accession>A0A5B2WYZ6</accession>
<evidence type="ECO:0000256" key="5">
    <source>
        <dbReference type="ARBA" id="ARBA00022576"/>
    </source>
</evidence>
<comment type="subunit">
    <text evidence="3">Homotetramer.</text>
</comment>
<dbReference type="InterPro" id="IPR015421">
    <property type="entry name" value="PyrdxlP-dep_Trfase_major"/>
</dbReference>
<proteinExistence type="inferred from homology"/>
<organism evidence="9 10">
    <name type="scientific">Solihabitans fulvus</name>
    <dbReference type="NCBI Taxonomy" id="1892852"/>
    <lineage>
        <taxon>Bacteria</taxon>
        <taxon>Bacillati</taxon>
        <taxon>Actinomycetota</taxon>
        <taxon>Actinomycetes</taxon>
        <taxon>Pseudonocardiales</taxon>
        <taxon>Pseudonocardiaceae</taxon>
        <taxon>Solihabitans</taxon>
    </lineage>
</organism>
<dbReference type="InterPro" id="IPR015424">
    <property type="entry name" value="PyrdxlP-dep_Trfase"/>
</dbReference>
<keyword evidence="7 8" id="KW-0663">Pyridoxal phosphate</keyword>
<keyword evidence="6 9" id="KW-0808">Transferase</keyword>
<evidence type="ECO:0000313" key="9">
    <source>
        <dbReference type="EMBL" id="KAA2256130.1"/>
    </source>
</evidence>
<reference evidence="9 10" key="1">
    <citation type="submission" date="2019-09" db="EMBL/GenBank/DDBJ databases">
        <title>Goodfellowia gen. nov., a new genus of the Pseudonocardineae related to Actinoalloteichus, containing Goodfellowia coeruleoviolacea gen. nov., comb. nov. gen. nov., comb. nov.</title>
        <authorList>
            <person name="Labeda D."/>
        </authorList>
    </citation>
    <scope>NUCLEOTIDE SEQUENCE [LARGE SCALE GENOMIC DNA]</scope>
    <source>
        <strain evidence="9 10">AN110305</strain>
    </source>
</reference>
<keyword evidence="5 9" id="KW-0032">Aminotransferase</keyword>
<dbReference type="InterPro" id="IPR015422">
    <property type="entry name" value="PyrdxlP-dep_Trfase_small"/>
</dbReference>
<evidence type="ECO:0000256" key="2">
    <source>
        <dbReference type="ARBA" id="ARBA00008954"/>
    </source>
</evidence>
<evidence type="ECO:0000256" key="7">
    <source>
        <dbReference type="ARBA" id="ARBA00022898"/>
    </source>
</evidence>
<keyword evidence="10" id="KW-1185">Reference proteome</keyword>
<dbReference type="FunFam" id="3.40.640.10:FF:000004">
    <property type="entry name" value="Acetylornithine aminotransferase"/>
    <property type="match status" value="1"/>
</dbReference>
<evidence type="ECO:0000256" key="8">
    <source>
        <dbReference type="RuleBase" id="RU003560"/>
    </source>
</evidence>
<dbReference type="SUPFAM" id="SSF53383">
    <property type="entry name" value="PLP-dependent transferases"/>
    <property type="match status" value="1"/>
</dbReference>
<dbReference type="PANTHER" id="PTHR45688:SF3">
    <property type="entry name" value="ALANINE--GLYOXYLATE AMINOTRANSFERASE 2, MITOCHONDRIAL"/>
    <property type="match status" value="1"/>
</dbReference>
<dbReference type="Gene3D" id="3.90.1150.10">
    <property type="entry name" value="Aspartate Aminotransferase, domain 1"/>
    <property type="match status" value="1"/>
</dbReference>
<comment type="similarity">
    <text evidence="2 8">Belongs to the class-III pyridoxal-phosphate-dependent aminotransferase family.</text>
</comment>
<dbReference type="RefSeq" id="WP_149852660.1">
    <property type="nucleotide sequence ID" value="NZ_VUOB01000053.1"/>
</dbReference>
<dbReference type="OrthoDB" id="9801052at2"/>
<name>A0A5B2WYZ6_9PSEU</name>
<dbReference type="CDD" id="cd00610">
    <property type="entry name" value="OAT_like"/>
    <property type="match status" value="1"/>
</dbReference>
<dbReference type="PANTHER" id="PTHR45688">
    <property type="match status" value="1"/>
</dbReference>
<evidence type="ECO:0000313" key="10">
    <source>
        <dbReference type="Proteomes" id="UP000323454"/>
    </source>
</evidence>
<dbReference type="EMBL" id="VUOB01000053">
    <property type="protein sequence ID" value="KAA2256130.1"/>
    <property type="molecule type" value="Genomic_DNA"/>
</dbReference>
<evidence type="ECO:0000256" key="1">
    <source>
        <dbReference type="ARBA" id="ARBA00001933"/>
    </source>
</evidence>
<protein>
    <recommendedName>
        <fullName evidence="4">alanine--glyoxylate transaminase</fullName>
        <ecNumber evidence="4">2.6.1.44</ecNumber>
    </recommendedName>
</protein>
<evidence type="ECO:0000256" key="6">
    <source>
        <dbReference type="ARBA" id="ARBA00022679"/>
    </source>
</evidence>
<dbReference type="InterPro" id="IPR005814">
    <property type="entry name" value="Aminotrans_3"/>
</dbReference>
<reference evidence="9 10" key="2">
    <citation type="submission" date="2019-09" db="EMBL/GenBank/DDBJ databases">
        <authorList>
            <person name="Jin C."/>
        </authorList>
    </citation>
    <scope>NUCLEOTIDE SEQUENCE [LARGE SCALE GENOMIC DNA]</scope>
    <source>
        <strain evidence="9 10">AN110305</strain>
    </source>
</reference>
<gene>
    <name evidence="9" type="ORF">F0L68_27195</name>
</gene>
<evidence type="ECO:0000256" key="3">
    <source>
        <dbReference type="ARBA" id="ARBA00011881"/>
    </source>
</evidence>
<dbReference type="GO" id="GO:0030170">
    <property type="term" value="F:pyridoxal phosphate binding"/>
    <property type="evidence" value="ECO:0007669"/>
    <property type="project" value="InterPro"/>
</dbReference>
<comment type="cofactor">
    <cofactor evidence="1">
        <name>pyridoxal 5'-phosphate</name>
        <dbReference type="ChEBI" id="CHEBI:597326"/>
    </cofactor>
</comment>